<name>A0A9N9NY86_9GLOM</name>
<protein>
    <submittedName>
        <fullName evidence="1">17101_t:CDS:1</fullName>
    </submittedName>
</protein>
<dbReference type="AlphaFoldDB" id="A0A9N9NY86"/>
<sequence>DQVSNLRPGPNRTLIQDQGLMVQDLDFNNPSPSARTPSTLIF</sequence>
<dbReference type="Proteomes" id="UP000789570">
    <property type="component" value="Unassembled WGS sequence"/>
</dbReference>
<evidence type="ECO:0000313" key="1">
    <source>
        <dbReference type="EMBL" id="CAG8771858.1"/>
    </source>
</evidence>
<gene>
    <name evidence="1" type="ORF">FCALED_LOCUS17582</name>
</gene>
<evidence type="ECO:0000313" key="2">
    <source>
        <dbReference type="Proteomes" id="UP000789570"/>
    </source>
</evidence>
<keyword evidence="2" id="KW-1185">Reference proteome</keyword>
<organism evidence="1 2">
    <name type="scientific">Funneliformis caledonium</name>
    <dbReference type="NCBI Taxonomy" id="1117310"/>
    <lineage>
        <taxon>Eukaryota</taxon>
        <taxon>Fungi</taxon>
        <taxon>Fungi incertae sedis</taxon>
        <taxon>Mucoromycota</taxon>
        <taxon>Glomeromycotina</taxon>
        <taxon>Glomeromycetes</taxon>
        <taxon>Glomerales</taxon>
        <taxon>Glomeraceae</taxon>
        <taxon>Funneliformis</taxon>
    </lineage>
</organism>
<comment type="caution">
    <text evidence="1">The sequence shown here is derived from an EMBL/GenBank/DDBJ whole genome shotgun (WGS) entry which is preliminary data.</text>
</comment>
<reference evidence="1" key="1">
    <citation type="submission" date="2021-06" db="EMBL/GenBank/DDBJ databases">
        <authorList>
            <person name="Kallberg Y."/>
            <person name="Tangrot J."/>
            <person name="Rosling A."/>
        </authorList>
    </citation>
    <scope>NUCLEOTIDE SEQUENCE</scope>
    <source>
        <strain evidence="1">UK204</strain>
    </source>
</reference>
<dbReference type="EMBL" id="CAJVPQ010027810">
    <property type="protein sequence ID" value="CAG8771858.1"/>
    <property type="molecule type" value="Genomic_DNA"/>
</dbReference>
<feature type="non-terminal residue" evidence="1">
    <location>
        <position position="1"/>
    </location>
</feature>
<accession>A0A9N9NY86</accession>
<proteinExistence type="predicted"/>